<gene>
    <name evidence="1" type="ORF">HMPREF1318_1982</name>
</gene>
<dbReference type="AlphaFoldDB" id="J1HIG6"/>
<sequence length="79" mass="8809">MSVDILIFDPAAVSDADFPAWWEEQSEWSEDHSDPNPAVTTPELQAFYADICDQFSNMDALTDEELDADPGLDVVCQDI</sequence>
<evidence type="ECO:0000313" key="2">
    <source>
        <dbReference type="Proteomes" id="UP000002941"/>
    </source>
</evidence>
<dbReference type="PATRIC" id="fig|1125718.3.peg.1224"/>
<dbReference type="EMBL" id="AKFT01000095">
    <property type="protein sequence ID" value="EJF45630.1"/>
    <property type="molecule type" value="Genomic_DNA"/>
</dbReference>
<reference evidence="1 2" key="1">
    <citation type="submission" date="2012-05" db="EMBL/GenBank/DDBJ databases">
        <authorList>
            <person name="Harkins D.M."/>
            <person name="Madupu R."/>
            <person name="Durkin A.S."/>
            <person name="Torralba M."/>
            <person name="Methe B."/>
            <person name="Sutton G.G."/>
            <person name="Nelson K.E."/>
        </authorList>
    </citation>
    <scope>NUCLEOTIDE SEQUENCE [LARGE SCALE GENOMIC DNA]</scope>
    <source>
        <strain evidence="1 2">F0489</strain>
    </source>
</reference>
<dbReference type="Proteomes" id="UP000002941">
    <property type="component" value="Unassembled WGS sequence"/>
</dbReference>
<evidence type="ECO:0000313" key="1">
    <source>
        <dbReference type="EMBL" id="EJF45630.1"/>
    </source>
</evidence>
<dbReference type="OrthoDB" id="882812at2"/>
<protein>
    <submittedName>
        <fullName evidence="1">Uncharacterized protein</fullName>
    </submittedName>
</protein>
<accession>J1HIG6</accession>
<comment type="caution">
    <text evidence="1">The sequence shown here is derived from an EMBL/GenBank/DDBJ whole genome shotgun (WGS) entry which is preliminary data.</text>
</comment>
<dbReference type="RefSeq" id="WP_008731182.1">
    <property type="nucleotide sequence ID" value="NZ_AKFT01000095.1"/>
</dbReference>
<organism evidence="1 2">
    <name type="scientific">Actinomyces massiliensis F0489</name>
    <dbReference type="NCBI Taxonomy" id="1125718"/>
    <lineage>
        <taxon>Bacteria</taxon>
        <taxon>Bacillati</taxon>
        <taxon>Actinomycetota</taxon>
        <taxon>Actinomycetes</taxon>
        <taxon>Actinomycetales</taxon>
        <taxon>Actinomycetaceae</taxon>
        <taxon>Actinomyces</taxon>
    </lineage>
</organism>
<keyword evidence="2" id="KW-1185">Reference proteome</keyword>
<proteinExistence type="predicted"/>
<name>J1HIG6_9ACTO</name>